<dbReference type="Proteomes" id="UP001303285">
    <property type="component" value="Unassembled WGS sequence"/>
</dbReference>
<dbReference type="CDD" id="cd06587">
    <property type="entry name" value="VOC"/>
    <property type="match status" value="1"/>
</dbReference>
<evidence type="ECO:0000259" key="1">
    <source>
        <dbReference type="PROSITE" id="PS51819"/>
    </source>
</evidence>
<dbReference type="PROSITE" id="PS51819">
    <property type="entry name" value="VOC"/>
    <property type="match status" value="1"/>
</dbReference>
<comment type="caution">
    <text evidence="2">The sequence shown here is derived from an EMBL/GenBank/DDBJ whole genome shotgun (WGS) entry which is preliminary data.</text>
</comment>
<organism evidence="2 3">
    <name type="scientific">Nodularia spumigena UHCC 0060</name>
    <dbReference type="NCBI Taxonomy" id="3110300"/>
    <lineage>
        <taxon>Bacteria</taxon>
        <taxon>Bacillati</taxon>
        <taxon>Cyanobacteriota</taxon>
        <taxon>Cyanophyceae</taxon>
        <taxon>Nostocales</taxon>
        <taxon>Nodulariaceae</taxon>
        <taxon>Nodularia</taxon>
    </lineage>
</organism>
<accession>A0ABU5UN05</accession>
<keyword evidence="3" id="KW-1185">Reference proteome</keyword>
<proteinExistence type="predicted"/>
<feature type="domain" description="VOC" evidence="1">
    <location>
        <begin position="3"/>
        <end position="144"/>
    </location>
</feature>
<dbReference type="InterPro" id="IPR029068">
    <property type="entry name" value="Glyas_Bleomycin-R_OHBP_Dase"/>
</dbReference>
<dbReference type="SUPFAM" id="SSF54593">
    <property type="entry name" value="Glyoxalase/Bleomycin resistance protein/Dihydroxybiphenyl dioxygenase"/>
    <property type="match status" value="1"/>
</dbReference>
<sequence length="150" mass="17815">MLKFDHVAIQTHDIENTVKWYKEFFNCQENWALNKFSPLTIKRLPSITQLVELQVGNFRLHIFDIKDDDGIVPNNVLQYQHFCIEVLTLNELEDLRSRYCEIYQSGRYEFRKNEPATDLVIDDDGMTSFYCYDINGLEFEITYKPSINSK</sequence>
<evidence type="ECO:0000313" key="3">
    <source>
        <dbReference type="Proteomes" id="UP001303285"/>
    </source>
</evidence>
<gene>
    <name evidence="2" type="ORF">VB695_06110</name>
</gene>
<dbReference type="InterPro" id="IPR037523">
    <property type="entry name" value="VOC_core"/>
</dbReference>
<name>A0ABU5UN05_NODSP</name>
<reference evidence="2 3" key="1">
    <citation type="submission" date="2023-12" db="EMBL/GenBank/DDBJ databases">
        <title>Baltic Sea Cyanobacteria.</title>
        <authorList>
            <person name="Delbaje E."/>
            <person name="Fewer D.P."/>
            <person name="Shishido T.K."/>
        </authorList>
    </citation>
    <scope>NUCLEOTIDE SEQUENCE [LARGE SCALE GENOMIC DNA]</scope>
    <source>
        <strain evidence="2 3">UHCC 0060</strain>
    </source>
</reference>
<protein>
    <submittedName>
        <fullName evidence="2">VOC family protein</fullName>
    </submittedName>
</protein>
<dbReference type="RefSeq" id="WP_271776070.1">
    <property type="nucleotide sequence ID" value="NZ_JAYGHK010000013.1"/>
</dbReference>
<evidence type="ECO:0000313" key="2">
    <source>
        <dbReference type="EMBL" id="MEA5607654.1"/>
    </source>
</evidence>
<dbReference type="Gene3D" id="3.10.180.10">
    <property type="entry name" value="2,3-Dihydroxybiphenyl 1,2-Dioxygenase, domain 1"/>
    <property type="match status" value="1"/>
</dbReference>
<dbReference type="EMBL" id="JAYGHK010000013">
    <property type="protein sequence ID" value="MEA5607654.1"/>
    <property type="molecule type" value="Genomic_DNA"/>
</dbReference>